<feature type="coiled-coil region" evidence="1">
    <location>
        <begin position="79"/>
        <end position="121"/>
    </location>
</feature>
<evidence type="ECO:0000313" key="4">
    <source>
        <dbReference type="Proteomes" id="UP000789595"/>
    </source>
</evidence>
<accession>A0A8J2SZ31</accession>
<feature type="region of interest" description="Disordered" evidence="2">
    <location>
        <begin position="1014"/>
        <end position="1039"/>
    </location>
</feature>
<evidence type="ECO:0000313" key="3">
    <source>
        <dbReference type="EMBL" id="CAH0375874.1"/>
    </source>
</evidence>
<feature type="compositionally biased region" description="Basic and acidic residues" evidence="2">
    <location>
        <begin position="179"/>
        <end position="189"/>
    </location>
</feature>
<feature type="region of interest" description="Disordered" evidence="2">
    <location>
        <begin position="1051"/>
        <end position="1102"/>
    </location>
</feature>
<proteinExistence type="predicted"/>
<gene>
    <name evidence="3" type="ORF">PECAL_5P04220</name>
</gene>
<feature type="region of interest" description="Disordered" evidence="2">
    <location>
        <begin position="179"/>
        <end position="211"/>
    </location>
</feature>
<evidence type="ECO:0000256" key="2">
    <source>
        <dbReference type="SAM" id="MobiDB-lite"/>
    </source>
</evidence>
<feature type="compositionally biased region" description="Low complexity" evidence="2">
    <location>
        <begin position="1017"/>
        <end position="1028"/>
    </location>
</feature>
<feature type="coiled-coil region" evidence="1">
    <location>
        <begin position="249"/>
        <end position="338"/>
    </location>
</feature>
<dbReference type="EMBL" id="CAKKNE010000005">
    <property type="protein sequence ID" value="CAH0375874.1"/>
    <property type="molecule type" value="Genomic_DNA"/>
</dbReference>
<keyword evidence="1" id="KW-0175">Coiled coil</keyword>
<comment type="caution">
    <text evidence="3">The sequence shown here is derived from an EMBL/GenBank/DDBJ whole genome shotgun (WGS) entry which is preliminary data.</text>
</comment>
<evidence type="ECO:0000256" key="1">
    <source>
        <dbReference type="SAM" id="Coils"/>
    </source>
</evidence>
<dbReference type="OrthoDB" id="10688893at2759"/>
<feature type="region of interest" description="Disordered" evidence="2">
    <location>
        <begin position="671"/>
        <end position="692"/>
    </location>
</feature>
<name>A0A8J2SZ31_9STRA</name>
<feature type="compositionally biased region" description="Acidic residues" evidence="2">
    <location>
        <begin position="1068"/>
        <end position="1077"/>
    </location>
</feature>
<organism evidence="3 4">
    <name type="scientific">Pelagomonas calceolata</name>
    <dbReference type="NCBI Taxonomy" id="35677"/>
    <lineage>
        <taxon>Eukaryota</taxon>
        <taxon>Sar</taxon>
        <taxon>Stramenopiles</taxon>
        <taxon>Ochrophyta</taxon>
        <taxon>Pelagophyceae</taxon>
        <taxon>Pelagomonadales</taxon>
        <taxon>Pelagomonadaceae</taxon>
        <taxon>Pelagomonas</taxon>
    </lineage>
</organism>
<keyword evidence="4" id="KW-1185">Reference proteome</keyword>
<feature type="region of interest" description="Disordered" evidence="2">
    <location>
        <begin position="1"/>
        <end position="26"/>
    </location>
</feature>
<reference evidence="3" key="1">
    <citation type="submission" date="2021-11" db="EMBL/GenBank/DDBJ databases">
        <authorList>
            <consortium name="Genoscope - CEA"/>
            <person name="William W."/>
        </authorList>
    </citation>
    <scope>NUCLEOTIDE SEQUENCE</scope>
</reference>
<dbReference type="Proteomes" id="UP000789595">
    <property type="component" value="Unassembled WGS sequence"/>
</dbReference>
<protein>
    <submittedName>
        <fullName evidence="3">Uncharacterized protein</fullName>
    </submittedName>
</protein>
<sequence>MAEVVEPLPLADKDGTATPSQLDTGRSEDVAALLGDVDTDLDKLGQLLGVDGAVRRKASKRVKRAFGVTTSKQLSDALAVALQAQASRHEAELRRVREEGNQALEKLRADLEARIDAMNAGLSPEEAALEAERRAAREARLVTIESRLDALAHNLSGFADNQQRLAKQEEERAAYREKVEARAEDKPAPAREQSGEDLGFGFRTDGTPRNPAAMQRWHRAFDYIKSKRKLNKYGCSVRCAPRHSVANRLADMEKTMMELKTHIDYLEHQEAPVVVSGDSGEALQALSQKLERCFDRVAAAENSIDTTNEALGIAREQLAEAQQRSAELAAQSQALGEQLGEFNDELSVTKTQLGSQIDTTKTQLDVTKTQLGEQIGEFNDELSVTSTALGALTAVKHDTFAENILTLVAENAARLGLTGGEGAPPYNDQPLTKRVETLEETVAGHAAHFEALDAEAQRARDSTELQELLGRVVEVENSIGTTNEALGIAKEQLHDSLNQKSQQLNAEIASSKALIDEKIDSTKTALGEQVSMVDKQLGGLSTTIEGFNDDLSVQTEAVATLTAVKHDAFAQNILDLVAENAARLGLIGNAPQKVDERALQRKFMESLATINLVTAQDDNFVMSEGVKRAVDFVDAETQDSTARSRCDELSTSIEQLEAALKEAVAARDAALRQESAERRKQDKAQSKERAKDAVTARDAAVAAAASYSAKSVALAGENAESLVDARMAAALEVISRDMLKGSGVLGERVSAVEKTANEALSTANKVDNGVPLLINDQKKREKELWDFCRSELCRSGWFEERLNRLATAVDQKPDEARVKMLLRKLDATLRMHCGDGAALSLLVERIHGEVSRKLNRKDVIRIVEASIDECEKRLEKVAKAGGGARINAFLHDATLPQKGLPPGATSATLGRSTTLARPRTVAQTTATAIRPDAAKEIFSAIAQSVTESMDADLTSVQSGMEPAELKNAAKWAASAASAAVLGLAIQDVEKLSTIRGPTTQPVLFPGQTRAMTTQGRPATATTPGFTAPPYDPNLVKRTFDSPPNQLVLASYPNGRPGALRPISLAPPEQEDDFEDVPIAEPYVQPSAMPSGAMSPLSQGPAD</sequence>
<dbReference type="AlphaFoldDB" id="A0A8J2SZ31"/>